<dbReference type="Gene3D" id="2.60.40.150">
    <property type="entry name" value="C2 domain"/>
    <property type="match status" value="1"/>
</dbReference>
<feature type="compositionally biased region" description="Polar residues" evidence="1">
    <location>
        <begin position="553"/>
        <end position="570"/>
    </location>
</feature>
<evidence type="ECO:0000313" key="5">
    <source>
        <dbReference type="Proteomes" id="UP000572817"/>
    </source>
</evidence>
<dbReference type="InterPro" id="IPR052981">
    <property type="entry name" value="Ingression_C2_domain"/>
</dbReference>
<dbReference type="EMBL" id="WWBZ02000040">
    <property type="protein sequence ID" value="KAF4306041.1"/>
    <property type="molecule type" value="Genomic_DNA"/>
</dbReference>
<evidence type="ECO:0000313" key="3">
    <source>
        <dbReference type="EMBL" id="KAF4301466.1"/>
    </source>
</evidence>
<feature type="region of interest" description="Disordered" evidence="1">
    <location>
        <begin position="164"/>
        <end position="187"/>
    </location>
</feature>
<dbReference type="Proteomes" id="UP000572817">
    <property type="component" value="Unassembled WGS sequence"/>
</dbReference>
<accession>A0A8H4N0D4</accession>
<feature type="region of interest" description="Disordered" evidence="1">
    <location>
        <begin position="280"/>
        <end position="525"/>
    </location>
</feature>
<protein>
    <submittedName>
        <fullName evidence="3">C2 calcium-dependent membrane targeting</fullName>
    </submittedName>
</protein>
<reference evidence="3 5" key="1">
    <citation type="submission" date="2020-04" db="EMBL/GenBank/DDBJ databases">
        <title>Genome Assembly and Annotation of Botryosphaeria dothidea sdau 11-99, a Latent Pathogen of Apple Fruit Ring Rot in China.</title>
        <authorList>
            <person name="Yu C."/>
            <person name="Diao Y."/>
            <person name="Lu Q."/>
            <person name="Zhao J."/>
            <person name="Cui S."/>
            <person name="Peng C."/>
            <person name="He B."/>
            <person name="Liu H."/>
        </authorList>
    </citation>
    <scope>NUCLEOTIDE SEQUENCE [LARGE SCALE GENOMIC DNA]</scope>
    <source>
        <strain evidence="3">Sdau11-99</strain>
        <strain evidence="5">sdau11-99</strain>
    </source>
</reference>
<dbReference type="PROSITE" id="PS50004">
    <property type="entry name" value="C2"/>
    <property type="match status" value="1"/>
</dbReference>
<name>A0A8H4N0D4_9PEZI</name>
<feature type="compositionally biased region" description="Basic and acidic residues" evidence="1">
    <location>
        <begin position="633"/>
        <end position="668"/>
    </location>
</feature>
<evidence type="ECO:0000256" key="1">
    <source>
        <dbReference type="SAM" id="MobiDB-lite"/>
    </source>
</evidence>
<feature type="region of interest" description="Disordered" evidence="1">
    <location>
        <begin position="211"/>
        <end position="234"/>
    </location>
</feature>
<evidence type="ECO:0000313" key="4">
    <source>
        <dbReference type="EMBL" id="KAF4306041.1"/>
    </source>
</evidence>
<keyword evidence="5" id="KW-1185">Reference proteome</keyword>
<organism evidence="3 5">
    <name type="scientific">Botryosphaeria dothidea</name>
    <dbReference type="NCBI Taxonomy" id="55169"/>
    <lineage>
        <taxon>Eukaryota</taxon>
        <taxon>Fungi</taxon>
        <taxon>Dikarya</taxon>
        <taxon>Ascomycota</taxon>
        <taxon>Pezizomycotina</taxon>
        <taxon>Dothideomycetes</taxon>
        <taxon>Dothideomycetes incertae sedis</taxon>
        <taxon>Botryosphaeriales</taxon>
        <taxon>Botryosphaeriaceae</taxon>
        <taxon>Botryosphaeria</taxon>
    </lineage>
</organism>
<dbReference type="EMBL" id="WWBZ02000082">
    <property type="protein sequence ID" value="KAF4301466.1"/>
    <property type="molecule type" value="Genomic_DNA"/>
</dbReference>
<gene>
    <name evidence="4" type="ORF">GTA08_BOTSDO06811</name>
    <name evidence="3" type="ORF">GTA08_BOTSDO11006</name>
</gene>
<dbReference type="SMART" id="SM00239">
    <property type="entry name" value="C2"/>
    <property type="match status" value="1"/>
</dbReference>
<proteinExistence type="predicted"/>
<feature type="compositionally biased region" description="Basic and acidic residues" evidence="1">
    <location>
        <begin position="595"/>
        <end position="625"/>
    </location>
</feature>
<dbReference type="InterPro" id="IPR035892">
    <property type="entry name" value="C2_domain_sf"/>
</dbReference>
<feature type="domain" description="C2" evidence="2">
    <location>
        <begin position="11"/>
        <end position="133"/>
    </location>
</feature>
<dbReference type="PANTHER" id="PTHR47052">
    <property type="entry name" value="CONSERVED SERINE PROLINE-RICH PROTEIN (AFU_ORTHOLOGUE AFUA_2G01790)"/>
    <property type="match status" value="1"/>
</dbReference>
<feature type="compositionally biased region" description="Polar residues" evidence="1">
    <location>
        <begin position="478"/>
        <end position="498"/>
    </location>
</feature>
<dbReference type="InterPro" id="IPR000008">
    <property type="entry name" value="C2_dom"/>
</dbReference>
<dbReference type="OrthoDB" id="270970at2759"/>
<comment type="caution">
    <text evidence="3">The sequence shown here is derived from an EMBL/GenBank/DDBJ whole genome shotgun (WGS) entry which is preliminary data.</text>
</comment>
<dbReference type="AlphaFoldDB" id="A0A8H4N0D4"/>
<feature type="compositionally biased region" description="Gly residues" evidence="1">
    <location>
        <begin position="706"/>
        <end position="719"/>
    </location>
</feature>
<dbReference type="Pfam" id="PF00168">
    <property type="entry name" value="C2"/>
    <property type="match status" value="1"/>
</dbReference>
<dbReference type="InterPro" id="IPR037791">
    <property type="entry name" value="C2_fungal_Inn1"/>
</dbReference>
<evidence type="ECO:0000259" key="2">
    <source>
        <dbReference type="PROSITE" id="PS50004"/>
    </source>
</evidence>
<dbReference type="SUPFAM" id="SSF49562">
    <property type="entry name" value="C2 domain (Calcium/lipid-binding domain, CaLB)"/>
    <property type="match status" value="1"/>
</dbReference>
<dbReference type="PANTHER" id="PTHR47052:SF3">
    <property type="entry name" value="INGRESSION PROTEIN 1"/>
    <property type="match status" value="1"/>
</dbReference>
<dbReference type="CDD" id="cd08681">
    <property type="entry name" value="C2_fungal_Inn1p-like"/>
    <property type="match status" value="1"/>
</dbReference>
<feature type="compositionally biased region" description="Polar residues" evidence="1">
    <location>
        <begin position="211"/>
        <end position="220"/>
    </location>
</feature>
<sequence>MATKLANIGALASTPHTNGIYSDMTVDGPEIGTLVAVVDRAKNLPNRKTMGKQDPYCAARLGKEAKKTETDRRGGQTPKWDQELRFTVRDSPDYYQMKVSVFNDDKKTELIGETFIRLDEVIVPGGGQSDTWHGLHCKGKYAGEIRLELTYYDTRQPMERPVADKRKEHTPVKRRPLPTNPAAVSESPITAAEIPPPSKITRVFHTPPYAQQSLRQSRSIDGSPAPSGLPFSPDDYDVYHQRSADAPQPEDMYGGHYPVQPIAPLQQTSTHARHLSMVPQRAPLPSGHDSRARPLSYMDVPHSHSAPVVPSYNGSPETALDRRTQYPPEVPPLHEHNSDSALSHFYPEQDQRHYPASGAAYRMPRSAMQPTVEDEDDAAPPPPPMHRSSAPASVPQVPEYPDMTPPPLNVGERRYTHPRGSSPPSTPPYLNDSARPTSRDDPYAVPSALVPGSASADPRMSTHQYRMSVSAYPPSANGYGSQQAYSSIYQTPPRQQAQLEYHTPPRASPMSYTESAPAYSYPSMPQEGMQLVKPLAVSPVASQYDSRQPRIANRSTPTRKSVSPRPTTSDGPRAPFGPDSFDTYNPRVSPRNPNHSRDMDINSRDEHGNIVTPDGRKIDPSDHLPVDSWAPEPEPKGKDRDRKPPTRERDRLTGARELGSRYADRAIRDAVTGSFGGGVENSPPMPTTRRLQKRNVQPLRERENFGGYGGSPGAYGGNGAPPIPAKVPLNDGMGAEDLAALSEELRGIDIGAAPTSNRGRWRRRG</sequence>
<feature type="region of interest" description="Disordered" evidence="1">
    <location>
        <begin position="540"/>
        <end position="728"/>
    </location>
</feature>